<feature type="transmembrane region" description="Helical" evidence="1">
    <location>
        <begin position="9"/>
        <end position="29"/>
    </location>
</feature>
<protein>
    <submittedName>
        <fullName evidence="3">Acyltransferase</fullName>
    </submittedName>
</protein>
<evidence type="ECO:0000313" key="3">
    <source>
        <dbReference type="EMBL" id="KRN03640.1"/>
    </source>
</evidence>
<keyword evidence="3" id="KW-0808">Transferase</keyword>
<dbReference type="OrthoDB" id="9796461at2"/>
<comment type="caution">
    <text evidence="3">The sequence shown here is derived from an EMBL/GenBank/DDBJ whole genome shotgun (WGS) entry which is preliminary data.</text>
</comment>
<name>A0A0R2DHR6_9LACO</name>
<dbReference type="InterPro" id="IPR050879">
    <property type="entry name" value="Acyltransferase_3"/>
</dbReference>
<dbReference type="Pfam" id="PF01757">
    <property type="entry name" value="Acyl_transf_3"/>
    <property type="match status" value="1"/>
</dbReference>
<feature type="transmembrane region" description="Helical" evidence="1">
    <location>
        <begin position="232"/>
        <end position="253"/>
    </location>
</feature>
<dbReference type="RefSeq" id="WP_056974959.1">
    <property type="nucleotide sequence ID" value="NZ_AYZL01000020.1"/>
</dbReference>
<dbReference type="PATRIC" id="fig|1423744.4.peg.767"/>
<organism evidence="3 4">
    <name type="scientific">Holzapfeliella floricola DSM 23037 = JCM 16512</name>
    <dbReference type="NCBI Taxonomy" id="1423744"/>
    <lineage>
        <taxon>Bacteria</taxon>
        <taxon>Bacillati</taxon>
        <taxon>Bacillota</taxon>
        <taxon>Bacilli</taxon>
        <taxon>Lactobacillales</taxon>
        <taxon>Lactobacillaceae</taxon>
        <taxon>Holzapfeliella</taxon>
    </lineage>
</organism>
<evidence type="ECO:0000259" key="2">
    <source>
        <dbReference type="Pfam" id="PF01757"/>
    </source>
</evidence>
<proteinExistence type="predicted"/>
<dbReference type="SUPFAM" id="SSF52266">
    <property type="entry name" value="SGNH hydrolase"/>
    <property type="match status" value="1"/>
</dbReference>
<sequence>MKQKQSRRYFTEIDGLRALAVIGVILYHINPNQFIGGYLGVLIFFVLSGYFITGHIIKRVKLNQFSFKEFYIKRIKRIYPQLISVLALTSTYILLFQRQLLHNLYQIVLTNLLGVYNFWQILNGQSYFERFAQDESPFIHLWTLSIEWQYYLIWPIVLVILFKLFKKISYVASFTVVIAALSAGLMAFLYHPGIDTSRIYYGTDTRLFALMIGSLLAMIWPSEKLSKNVYLSVKWLINLFGAVALVALCWMSIWSEMDPQNGVPYLWGMLVFSLISAVLVAIIIHPASSFNRLLTNPIFSYLGSRSYGIYLYQFPVMIFFETTFKNTAHHPRLVPVVEVILILLISEVSHQLIEKHAHNFSLSYLKSRLSNFSQMKWYGQLKWSIFSAIILAFIVSVGVSPFAKEQVNPNPLEQAVTDNVKENKKHNARILAQNNRLNNGDAENDYLVAKQQAENKPVSIDSSYQELGLTASELQQLNYLSATAIGDSVMAGSSNGLRAILPNMTIDAAISRQMVEGYDILKKYKEEGNLSPIIVMGLGTNGPFSFDDLEKVMELVGKDSHLFWINVHVPNRPWETNVNQTIAEFASTHSSDFTVIDWHDYSNTHPDWFIDDLTHLNPLGNGPKYYGSYIAKIILQTMANQKQ</sequence>
<evidence type="ECO:0000256" key="1">
    <source>
        <dbReference type="SAM" id="Phobius"/>
    </source>
</evidence>
<keyword evidence="1" id="KW-0812">Transmembrane</keyword>
<feature type="transmembrane region" description="Helical" evidence="1">
    <location>
        <begin position="35"/>
        <end position="57"/>
    </location>
</feature>
<feature type="transmembrane region" description="Helical" evidence="1">
    <location>
        <begin position="172"/>
        <end position="193"/>
    </location>
</feature>
<feature type="transmembrane region" description="Helical" evidence="1">
    <location>
        <begin position="78"/>
        <end position="96"/>
    </location>
</feature>
<dbReference type="AlphaFoldDB" id="A0A0R2DHR6"/>
<reference evidence="3 4" key="1">
    <citation type="journal article" date="2015" name="Genome Announc.">
        <title>Expanding the biotechnology potential of lactobacilli through comparative genomics of 213 strains and associated genera.</title>
        <authorList>
            <person name="Sun Z."/>
            <person name="Harris H.M."/>
            <person name="McCann A."/>
            <person name="Guo C."/>
            <person name="Argimon S."/>
            <person name="Zhang W."/>
            <person name="Yang X."/>
            <person name="Jeffery I.B."/>
            <person name="Cooney J.C."/>
            <person name="Kagawa T.F."/>
            <person name="Liu W."/>
            <person name="Song Y."/>
            <person name="Salvetti E."/>
            <person name="Wrobel A."/>
            <person name="Rasinkangas P."/>
            <person name="Parkhill J."/>
            <person name="Rea M.C."/>
            <person name="O'Sullivan O."/>
            <person name="Ritari J."/>
            <person name="Douillard F.P."/>
            <person name="Paul Ross R."/>
            <person name="Yang R."/>
            <person name="Briner A.E."/>
            <person name="Felis G.E."/>
            <person name="de Vos W.M."/>
            <person name="Barrangou R."/>
            <person name="Klaenhammer T.R."/>
            <person name="Caufield P.W."/>
            <person name="Cui Y."/>
            <person name="Zhang H."/>
            <person name="O'Toole P.W."/>
        </authorList>
    </citation>
    <scope>NUCLEOTIDE SEQUENCE [LARGE SCALE GENOMIC DNA]</scope>
    <source>
        <strain evidence="3 4">DSM 23037</strain>
    </source>
</reference>
<keyword evidence="1" id="KW-1133">Transmembrane helix</keyword>
<feature type="transmembrane region" description="Helical" evidence="1">
    <location>
        <begin position="199"/>
        <end position="220"/>
    </location>
</feature>
<dbReference type="PANTHER" id="PTHR23028:SF53">
    <property type="entry name" value="ACYL_TRANSF_3 DOMAIN-CONTAINING PROTEIN"/>
    <property type="match status" value="1"/>
</dbReference>
<accession>A0A0R2DHR6</accession>
<feature type="transmembrane region" description="Helical" evidence="1">
    <location>
        <begin position="265"/>
        <end position="284"/>
    </location>
</feature>
<dbReference type="EMBL" id="AYZL01000020">
    <property type="protein sequence ID" value="KRN03640.1"/>
    <property type="molecule type" value="Genomic_DNA"/>
</dbReference>
<dbReference type="GO" id="GO:0016747">
    <property type="term" value="F:acyltransferase activity, transferring groups other than amino-acyl groups"/>
    <property type="evidence" value="ECO:0007669"/>
    <property type="project" value="InterPro"/>
</dbReference>
<dbReference type="GO" id="GO:0009103">
    <property type="term" value="P:lipopolysaccharide biosynthetic process"/>
    <property type="evidence" value="ECO:0007669"/>
    <property type="project" value="TreeGrafter"/>
</dbReference>
<dbReference type="CDD" id="cd01840">
    <property type="entry name" value="SGNH_hydrolase_yrhL_like"/>
    <property type="match status" value="1"/>
</dbReference>
<dbReference type="Proteomes" id="UP000051378">
    <property type="component" value="Unassembled WGS sequence"/>
</dbReference>
<dbReference type="GO" id="GO:0016020">
    <property type="term" value="C:membrane"/>
    <property type="evidence" value="ECO:0007669"/>
    <property type="project" value="TreeGrafter"/>
</dbReference>
<keyword evidence="1" id="KW-0472">Membrane</keyword>
<feature type="transmembrane region" description="Helical" evidence="1">
    <location>
        <begin position="383"/>
        <end position="403"/>
    </location>
</feature>
<dbReference type="InterPro" id="IPR002656">
    <property type="entry name" value="Acyl_transf_3_dom"/>
</dbReference>
<keyword evidence="3" id="KW-0012">Acyltransferase</keyword>
<gene>
    <name evidence="3" type="ORF">FC86_GL000747</name>
</gene>
<feature type="domain" description="Acyltransferase 3" evidence="2">
    <location>
        <begin position="12"/>
        <end position="345"/>
    </location>
</feature>
<dbReference type="PANTHER" id="PTHR23028">
    <property type="entry name" value="ACETYLTRANSFERASE"/>
    <property type="match status" value="1"/>
</dbReference>
<feature type="transmembrane region" description="Helical" evidence="1">
    <location>
        <begin position="148"/>
        <end position="165"/>
    </location>
</feature>
<keyword evidence="4" id="KW-1185">Reference proteome</keyword>
<dbReference type="STRING" id="1423744.FC86_GL000747"/>
<evidence type="ECO:0000313" key="4">
    <source>
        <dbReference type="Proteomes" id="UP000051378"/>
    </source>
</evidence>